<dbReference type="Pfam" id="PF24040">
    <property type="entry name" value="DUF7349"/>
    <property type="match status" value="1"/>
</dbReference>
<organism evidence="3 4">
    <name type="scientific">Staphylococcus phage Twort (strain DSM 17442 / HER 48)</name>
    <name type="common">Bacteriophage Twort</name>
    <dbReference type="NCBI Taxonomy" id="2908167"/>
    <lineage>
        <taxon>Viruses</taxon>
        <taxon>Duplodnaviria</taxon>
        <taxon>Heunggongvirae</taxon>
        <taxon>Uroviricota</taxon>
        <taxon>Caudoviricetes</taxon>
        <taxon>Herelleviridae</taxon>
        <taxon>Twortvirinae</taxon>
        <taxon>Twortvirus</taxon>
        <taxon>Twortvirus twort</taxon>
    </lineage>
</organism>
<organismHost>
    <name type="scientific">Twortvirus twort</name>
    <dbReference type="NCBI Taxonomy" id="55510"/>
</organismHost>
<dbReference type="EMBL" id="MT151386">
    <property type="protein sequence ID" value="QIW89097.1"/>
    <property type="molecule type" value="Genomic_DNA"/>
</dbReference>
<protein>
    <submittedName>
        <fullName evidence="3">DNA topoisomerase I</fullName>
        <ecNumber evidence="3">5.6.2.1</ecNumber>
    </submittedName>
</protein>
<feature type="domain" description="DUF7349" evidence="2">
    <location>
        <begin position="5"/>
        <end position="52"/>
    </location>
</feature>
<name>A0A6H0X5I2_BPTWO</name>
<dbReference type="InterPro" id="IPR055773">
    <property type="entry name" value="DUF7349"/>
</dbReference>
<dbReference type="Proteomes" id="UP000503318">
    <property type="component" value="Segment"/>
</dbReference>
<keyword evidence="3" id="KW-0413">Isomerase</keyword>
<dbReference type="OrthoDB" id="28821at10239"/>
<sequence length="89" mass="10331">MLHYHKPNLTIATIHGEITVDENGKVSGLTKTQEKDFKDVVGYTYAEDKKPQPKKEEPKEENKEEVKTEPKKKTTRKTTRKTTTKKDEE</sequence>
<dbReference type="KEGG" id="vg:5130314"/>
<feature type="region of interest" description="Disordered" evidence="1">
    <location>
        <begin position="44"/>
        <end position="89"/>
    </location>
</feature>
<evidence type="ECO:0000313" key="3">
    <source>
        <dbReference type="EMBL" id="QIW89097.1"/>
    </source>
</evidence>
<reference evidence="3 4" key="1">
    <citation type="submission" date="2020-03" db="EMBL/GenBank/DDBJ databases">
        <title>Variable regions in the genome of staphylococcal bacteriophage Twort.</title>
        <authorList>
            <person name="Glowacka-Rutkowska A."/>
            <person name="Gawor J."/>
            <person name="Lobocka M."/>
        </authorList>
    </citation>
    <scope>NUCLEOTIDE SEQUENCE [LARGE SCALE GENOMIC DNA]</scope>
</reference>
<accession>A0A6H0X5I2</accession>
<evidence type="ECO:0000313" key="4">
    <source>
        <dbReference type="Proteomes" id="UP000503318"/>
    </source>
</evidence>
<feature type="compositionally biased region" description="Basic and acidic residues" evidence="1">
    <location>
        <begin position="46"/>
        <end position="72"/>
    </location>
</feature>
<gene>
    <name evidence="3" type="ORF">TwortDSMZ_098</name>
</gene>
<dbReference type="GO" id="GO:0003917">
    <property type="term" value="F:DNA topoisomerase type I (single strand cut, ATP-independent) activity"/>
    <property type="evidence" value="ECO:0007669"/>
    <property type="project" value="UniProtKB-EC"/>
</dbReference>
<dbReference type="RefSeq" id="YP_238547.1">
    <property type="nucleotide sequence ID" value="NC_007021.1"/>
</dbReference>
<dbReference type="EC" id="5.6.2.1" evidence="3"/>
<evidence type="ECO:0000256" key="1">
    <source>
        <dbReference type="SAM" id="MobiDB-lite"/>
    </source>
</evidence>
<proteinExistence type="predicted"/>
<feature type="compositionally biased region" description="Basic residues" evidence="1">
    <location>
        <begin position="73"/>
        <end position="83"/>
    </location>
</feature>
<evidence type="ECO:0000259" key="2">
    <source>
        <dbReference type="Pfam" id="PF24040"/>
    </source>
</evidence>